<gene>
    <name evidence="2" type="ORF">LZC94_04350</name>
</gene>
<accession>A0ABZ2M4U8</accession>
<dbReference type="Proteomes" id="UP001370348">
    <property type="component" value="Chromosome"/>
</dbReference>
<protein>
    <submittedName>
        <fullName evidence="2">Site-specific integrase</fullName>
    </submittedName>
</protein>
<dbReference type="InterPro" id="IPR013762">
    <property type="entry name" value="Integrase-like_cat_sf"/>
</dbReference>
<sequence>MGSGAVIRDAQRKNITFHDLRATGITWMAVRGDDPLRIKQRAGHKSFSTTEGYIREAENLSVGFGKPFPSLPAELTGIFGFDSGFMVSSSLLSTRNSTNQEWSKGGSNP</sequence>
<dbReference type="EMBL" id="CP089984">
    <property type="protein sequence ID" value="WXB16512.1"/>
    <property type="molecule type" value="Genomic_DNA"/>
</dbReference>
<proteinExistence type="predicted"/>
<dbReference type="CDD" id="cd00397">
    <property type="entry name" value="DNA_BRE_C"/>
    <property type="match status" value="1"/>
</dbReference>
<evidence type="ECO:0000256" key="1">
    <source>
        <dbReference type="ARBA" id="ARBA00023172"/>
    </source>
</evidence>
<reference evidence="2 3" key="1">
    <citation type="submission" date="2021-12" db="EMBL/GenBank/DDBJ databases">
        <title>Discovery of the Pendulisporaceae a myxobacterial family with distinct sporulation behavior and unique specialized metabolism.</title>
        <authorList>
            <person name="Garcia R."/>
            <person name="Popoff A."/>
            <person name="Bader C.D."/>
            <person name="Loehr J."/>
            <person name="Walesch S."/>
            <person name="Walt C."/>
            <person name="Boldt J."/>
            <person name="Bunk B."/>
            <person name="Haeckl F.J.F.P.J."/>
            <person name="Gunesch A.P."/>
            <person name="Birkelbach J."/>
            <person name="Nuebel U."/>
            <person name="Pietschmann T."/>
            <person name="Bach T."/>
            <person name="Mueller R."/>
        </authorList>
    </citation>
    <scope>NUCLEOTIDE SEQUENCE [LARGE SCALE GENOMIC DNA]</scope>
    <source>
        <strain evidence="2 3">MSr11954</strain>
    </source>
</reference>
<dbReference type="Gene3D" id="1.10.443.10">
    <property type="entry name" value="Intergrase catalytic core"/>
    <property type="match status" value="1"/>
</dbReference>
<evidence type="ECO:0000313" key="2">
    <source>
        <dbReference type="EMBL" id="WXB16512.1"/>
    </source>
</evidence>
<dbReference type="InterPro" id="IPR011010">
    <property type="entry name" value="DNA_brk_join_enz"/>
</dbReference>
<dbReference type="RefSeq" id="WP_394826137.1">
    <property type="nucleotide sequence ID" value="NZ_CP089984.1"/>
</dbReference>
<name>A0ABZ2M4U8_9BACT</name>
<keyword evidence="1" id="KW-0233">DNA recombination</keyword>
<dbReference type="SUPFAM" id="SSF56349">
    <property type="entry name" value="DNA breaking-rejoining enzymes"/>
    <property type="match status" value="1"/>
</dbReference>
<evidence type="ECO:0000313" key="3">
    <source>
        <dbReference type="Proteomes" id="UP001370348"/>
    </source>
</evidence>
<keyword evidence="3" id="KW-1185">Reference proteome</keyword>
<organism evidence="2 3">
    <name type="scientific">Pendulispora albinea</name>
    <dbReference type="NCBI Taxonomy" id="2741071"/>
    <lineage>
        <taxon>Bacteria</taxon>
        <taxon>Pseudomonadati</taxon>
        <taxon>Myxococcota</taxon>
        <taxon>Myxococcia</taxon>
        <taxon>Myxococcales</taxon>
        <taxon>Sorangiineae</taxon>
        <taxon>Pendulisporaceae</taxon>
        <taxon>Pendulispora</taxon>
    </lineage>
</organism>